<evidence type="ECO:0000313" key="3">
    <source>
        <dbReference type="EnsemblProtists" id="EKX40555"/>
    </source>
</evidence>
<name>L1IXH6_GUITC</name>
<organism evidence="2">
    <name type="scientific">Guillardia theta (strain CCMP2712)</name>
    <name type="common">Cryptophyte</name>
    <dbReference type="NCBI Taxonomy" id="905079"/>
    <lineage>
        <taxon>Eukaryota</taxon>
        <taxon>Cryptophyceae</taxon>
        <taxon>Pyrenomonadales</taxon>
        <taxon>Geminigeraceae</taxon>
        <taxon>Guillardia</taxon>
    </lineage>
</organism>
<dbReference type="HOGENOM" id="CLU_1291144_0_0_1"/>
<evidence type="ECO:0000313" key="4">
    <source>
        <dbReference type="Proteomes" id="UP000011087"/>
    </source>
</evidence>
<dbReference type="KEGG" id="gtt:GUITHDRAFT_113341"/>
<reference evidence="3" key="3">
    <citation type="submission" date="2016-03" db="UniProtKB">
        <authorList>
            <consortium name="EnsemblProtists"/>
        </authorList>
    </citation>
    <scope>IDENTIFICATION</scope>
</reference>
<reference evidence="2 4" key="1">
    <citation type="journal article" date="2012" name="Nature">
        <title>Algal genomes reveal evolutionary mosaicism and the fate of nucleomorphs.</title>
        <authorList>
            <consortium name="DOE Joint Genome Institute"/>
            <person name="Curtis B.A."/>
            <person name="Tanifuji G."/>
            <person name="Burki F."/>
            <person name="Gruber A."/>
            <person name="Irimia M."/>
            <person name="Maruyama S."/>
            <person name="Arias M.C."/>
            <person name="Ball S.G."/>
            <person name="Gile G.H."/>
            <person name="Hirakawa Y."/>
            <person name="Hopkins J.F."/>
            <person name="Kuo A."/>
            <person name="Rensing S.A."/>
            <person name="Schmutz J."/>
            <person name="Symeonidi A."/>
            <person name="Elias M."/>
            <person name="Eveleigh R.J."/>
            <person name="Herman E.K."/>
            <person name="Klute M.J."/>
            <person name="Nakayama T."/>
            <person name="Obornik M."/>
            <person name="Reyes-Prieto A."/>
            <person name="Armbrust E.V."/>
            <person name="Aves S.J."/>
            <person name="Beiko R.G."/>
            <person name="Coutinho P."/>
            <person name="Dacks J.B."/>
            <person name="Durnford D.G."/>
            <person name="Fast N.M."/>
            <person name="Green B.R."/>
            <person name="Grisdale C.J."/>
            <person name="Hempel F."/>
            <person name="Henrissat B."/>
            <person name="Hoppner M.P."/>
            <person name="Ishida K."/>
            <person name="Kim E."/>
            <person name="Koreny L."/>
            <person name="Kroth P.G."/>
            <person name="Liu Y."/>
            <person name="Malik S.B."/>
            <person name="Maier U.G."/>
            <person name="McRose D."/>
            <person name="Mock T."/>
            <person name="Neilson J.A."/>
            <person name="Onodera N.T."/>
            <person name="Poole A.M."/>
            <person name="Pritham E.J."/>
            <person name="Richards T.A."/>
            <person name="Rocap G."/>
            <person name="Roy S.W."/>
            <person name="Sarai C."/>
            <person name="Schaack S."/>
            <person name="Shirato S."/>
            <person name="Slamovits C.H."/>
            <person name="Spencer D.F."/>
            <person name="Suzuki S."/>
            <person name="Worden A.Z."/>
            <person name="Zauner S."/>
            <person name="Barry K."/>
            <person name="Bell C."/>
            <person name="Bharti A.K."/>
            <person name="Crow J.A."/>
            <person name="Grimwood J."/>
            <person name="Kramer R."/>
            <person name="Lindquist E."/>
            <person name="Lucas S."/>
            <person name="Salamov A."/>
            <person name="McFadden G.I."/>
            <person name="Lane C.E."/>
            <person name="Keeling P.J."/>
            <person name="Gray M.W."/>
            <person name="Grigoriev I.V."/>
            <person name="Archibald J.M."/>
        </authorList>
    </citation>
    <scope>NUCLEOTIDE SEQUENCE</scope>
    <source>
        <strain evidence="2 4">CCMP2712</strain>
    </source>
</reference>
<accession>L1IXH6</accession>
<feature type="compositionally biased region" description="Low complexity" evidence="1">
    <location>
        <begin position="24"/>
        <end position="45"/>
    </location>
</feature>
<dbReference type="EnsemblProtists" id="EKX40555">
    <property type="protein sequence ID" value="EKX40555"/>
    <property type="gene ID" value="GUITHDRAFT_113341"/>
</dbReference>
<dbReference type="AlphaFoldDB" id="L1IXH6"/>
<dbReference type="PaxDb" id="55529-EKX40555"/>
<evidence type="ECO:0000256" key="1">
    <source>
        <dbReference type="SAM" id="MobiDB-lite"/>
    </source>
</evidence>
<sequence length="245" mass="27555">MQATMTTAMRDKRREWLMKQASSASNFSSLGSVASSDSGSQNGSSRNLRVNISQVNEELGYRDNRIRALTNRLVSSRSMSDMHAIAAIDIDASSQWSQLQEKGLDKREQEDIETVPPALTQSSEVIVSNALARRGSMNDLSTASYKRINLKSESSEQSSTKTRRKSEINRYLIKTYARLGQPKESEESRPIHYFVPELEQTSTREPEKFELNIGSGLSNLWDDCKKMSDSYLGGAMKNLQQTFVH</sequence>
<keyword evidence="4" id="KW-1185">Reference proteome</keyword>
<dbReference type="EMBL" id="JH993030">
    <property type="protein sequence ID" value="EKX40555.1"/>
    <property type="molecule type" value="Genomic_DNA"/>
</dbReference>
<protein>
    <submittedName>
        <fullName evidence="2 3">Uncharacterized protein</fullName>
    </submittedName>
</protein>
<reference evidence="4" key="2">
    <citation type="submission" date="2012-11" db="EMBL/GenBank/DDBJ databases">
        <authorList>
            <person name="Kuo A."/>
            <person name="Curtis B.A."/>
            <person name="Tanifuji G."/>
            <person name="Burki F."/>
            <person name="Gruber A."/>
            <person name="Irimia M."/>
            <person name="Maruyama S."/>
            <person name="Arias M.C."/>
            <person name="Ball S.G."/>
            <person name="Gile G.H."/>
            <person name="Hirakawa Y."/>
            <person name="Hopkins J.F."/>
            <person name="Rensing S.A."/>
            <person name="Schmutz J."/>
            <person name="Symeonidi A."/>
            <person name="Elias M."/>
            <person name="Eveleigh R.J."/>
            <person name="Herman E.K."/>
            <person name="Klute M.J."/>
            <person name="Nakayama T."/>
            <person name="Obornik M."/>
            <person name="Reyes-Prieto A."/>
            <person name="Armbrust E.V."/>
            <person name="Aves S.J."/>
            <person name="Beiko R.G."/>
            <person name="Coutinho P."/>
            <person name="Dacks J.B."/>
            <person name="Durnford D.G."/>
            <person name="Fast N.M."/>
            <person name="Green B.R."/>
            <person name="Grisdale C."/>
            <person name="Hempe F."/>
            <person name="Henrissat B."/>
            <person name="Hoppner M.P."/>
            <person name="Ishida K.-I."/>
            <person name="Kim E."/>
            <person name="Koreny L."/>
            <person name="Kroth P.G."/>
            <person name="Liu Y."/>
            <person name="Malik S.-B."/>
            <person name="Maier U.G."/>
            <person name="McRose D."/>
            <person name="Mock T."/>
            <person name="Neilson J.A."/>
            <person name="Onodera N.T."/>
            <person name="Poole A.M."/>
            <person name="Pritham E.J."/>
            <person name="Richards T.A."/>
            <person name="Rocap G."/>
            <person name="Roy S.W."/>
            <person name="Sarai C."/>
            <person name="Schaack S."/>
            <person name="Shirato S."/>
            <person name="Slamovits C.H."/>
            <person name="Spencer D.F."/>
            <person name="Suzuki S."/>
            <person name="Worden A.Z."/>
            <person name="Zauner S."/>
            <person name="Barry K."/>
            <person name="Bell C."/>
            <person name="Bharti A.K."/>
            <person name="Crow J.A."/>
            <person name="Grimwood J."/>
            <person name="Kramer R."/>
            <person name="Lindquist E."/>
            <person name="Lucas S."/>
            <person name="Salamov A."/>
            <person name="McFadden G.I."/>
            <person name="Lane C.E."/>
            <person name="Keeling P.J."/>
            <person name="Gray M.W."/>
            <person name="Grigoriev I.V."/>
            <person name="Archibald J.M."/>
        </authorList>
    </citation>
    <scope>NUCLEOTIDE SEQUENCE</scope>
    <source>
        <strain evidence="4">CCMP2712</strain>
    </source>
</reference>
<feature type="region of interest" description="Disordered" evidence="1">
    <location>
        <begin position="24"/>
        <end position="48"/>
    </location>
</feature>
<dbReference type="RefSeq" id="XP_005827535.1">
    <property type="nucleotide sequence ID" value="XM_005827478.1"/>
</dbReference>
<evidence type="ECO:0000313" key="2">
    <source>
        <dbReference type="EMBL" id="EKX40555.1"/>
    </source>
</evidence>
<dbReference type="Proteomes" id="UP000011087">
    <property type="component" value="Unassembled WGS sequence"/>
</dbReference>
<gene>
    <name evidence="2" type="ORF">GUITHDRAFT_113341</name>
</gene>
<dbReference type="GeneID" id="17297199"/>
<proteinExistence type="predicted"/>